<evidence type="ECO:0000256" key="6">
    <source>
        <dbReference type="ARBA" id="ARBA00022842"/>
    </source>
</evidence>
<evidence type="ECO:0000256" key="5">
    <source>
        <dbReference type="ARBA" id="ARBA00022723"/>
    </source>
</evidence>
<reference evidence="8" key="1">
    <citation type="journal article" date="2019" name="bioRxiv">
        <title>The Genome of the Zebra Mussel, Dreissena polymorpha: A Resource for Invasive Species Research.</title>
        <authorList>
            <person name="McCartney M.A."/>
            <person name="Auch B."/>
            <person name="Kono T."/>
            <person name="Mallez S."/>
            <person name="Zhang Y."/>
            <person name="Obille A."/>
            <person name="Becker A."/>
            <person name="Abrahante J.E."/>
            <person name="Garbe J."/>
            <person name="Badalamenti J.P."/>
            <person name="Herman A."/>
            <person name="Mangelson H."/>
            <person name="Liachko I."/>
            <person name="Sullivan S."/>
            <person name="Sone E.D."/>
            <person name="Koren S."/>
            <person name="Silverstein K.A.T."/>
            <person name="Beckman K.B."/>
            <person name="Gohl D.M."/>
        </authorList>
    </citation>
    <scope>NUCLEOTIDE SEQUENCE</scope>
    <source>
        <strain evidence="8">Duluth1</strain>
        <tissue evidence="8">Whole animal</tissue>
    </source>
</reference>
<protein>
    <recommendedName>
        <fullName evidence="7">Mab-21-like HhH/H2TH-like domain-containing protein</fullName>
    </recommendedName>
</protein>
<dbReference type="SMART" id="SM01265">
    <property type="entry name" value="Mab-21"/>
    <property type="match status" value="1"/>
</dbReference>
<reference evidence="8" key="2">
    <citation type="submission" date="2020-11" db="EMBL/GenBank/DDBJ databases">
        <authorList>
            <person name="McCartney M.A."/>
            <person name="Auch B."/>
            <person name="Kono T."/>
            <person name="Mallez S."/>
            <person name="Becker A."/>
            <person name="Gohl D.M."/>
            <person name="Silverstein K.A.T."/>
            <person name="Koren S."/>
            <person name="Bechman K.B."/>
            <person name="Herman A."/>
            <person name="Abrahante J.E."/>
            <person name="Garbe J."/>
        </authorList>
    </citation>
    <scope>NUCLEOTIDE SEQUENCE</scope>
    <source>
        <strain evidence="8">Duluth1</strain>
        <tissue evidence="8">Whole animal</tissue>
    </source>
</reference>
<keyword evidence="6" id="KW-0460">Magnesium</keyword>
<comment type="caution">
    <text evidence="8">The sequence shown here is derived from an EMBL/GenBank/DDBJ whole genome shotgun (WGS) entry which is preliminary data.</text>
</comment>
<dbReference type="InterPro" id="IPR046906">
    <property type="entry name" value="Mab-21_HhH/H2TH-like"/>
</dbReference>
<dbReference type="PANTHER" id="PTHR10656:SF42">
    <property type="entry name" value="CYCLIC GMP-AMP SYNTHASE-LIKE PROTEIN-RELATED"/>
    <property type="match status" value="1"/>
</dbReference>
<keyword evidence="9" id="KW-1185">Reference proteome</keyword>
<name>A0A9D4ED90_DREPO</name>
<accession>A0A9D4ED90</accession>
<feature type="domain" description="Mab-21-like HhH/H2TH-like" evidence="7">
    <location>
        <begin position="277"/>
        <end position="354"/>
    </location>
</feature>
<evidence type="ECO:0000313" key="9">
    <source>
        <dbReference type="Proteomes" id="UP000828390"/>
    </source>
</evidence>
<dbReference type="Gene3D" id="1.10.1410.40">
    <property type="match status" value="1"/>
</dbReference>
<gene>
    <name evidence="8" type="ORF">DPMN_179010</name>
</gene>
<evidence type="ECO:0000256" key="3">
    <source>
        <dbReference type="ARBA" id="ARBA00022679"/>
    </source>
</evidence>
<dbReference type="EMBL" id="JAIWYP010000009">
    <property type="protein sequence ID" value="KAH3777563.1"/>
    <property type="molecule type" value="Genomic_DNA"/>
</dbReference>
<dbReference type="PANTHER" id="PTHR10656">
    <property type="entry name" value="CELL FATE DETERMINING PROTEIN MAB21-RELATED"/>
    <property type="match status" value="1"/>
</dbReference>
<proteinExistence type="inferred from homology"/>
<evidence type="ECO:0000256" key="4">
    <source>
        <dbReference type="ARBA" id="ARBA00022695"/>
    </source>
</evidence>
<dbReference type="InterPro" id="IPR024810">
    <property type="entry name" value="MAB21L/cGLR"/>
</dbReference>
<evidence type="ECO:0000313" key="8">
    <source>
        <dbReference type="EMBL" id="KAH3777563.1"/>
    </source>
</evidence>
<evidence type="ECO:0000256" key="1">
    <source>
        <dbReference type="ARBA" id="ARBA00001946"/>
    </source>
</evidence>
<evidence type="ECO:0000256" key="2">
    <source>
        <dbReference type="ARBA" id="ARBA00008307"/>
    </source>
</evidence>
<sequence length="446" mass="52274">MGSHSTDDKEFSVRLSSVLDYSCVNDYVIQFRRKMYLAFESELTLIHKAFGRDRRIYMFGSQIKGTTTTGMMSDADFLQRFDTFRLFLDSEKEPLILYNHLIVIKVSTHGCASQYCVLTMIEASTQAKNLQIIDPYRNPVDIVDFCLSDRVKADKMIPNTIMFDTLNPMPEIEDQLKRHGPAKVFMNTKQCKFFFERPRPGHWPSEKTLKKAKKYGIFIVPQGPPKSTNICSFDYFENQWRISTNLTERLLMFSLDTVHLQAYVLTKMIRKELFMPNYQNRLSTFHFKTAFFFAVENTRSDMWREDNVINCVKYILSTLKRFLNRRYCPHFTIDNVNLFDGKIEIHEFPKLVEKLTHVVKSLRTLIENISMDNIGTSLNGCNTRINERISYHRNTSLLSYYVFRNFHGAMHTGGFDFTGLSVEGRIAVFEQEFTHLEIYDRVPLKN</sequence>
<evidence type="ECO:0000259" key="7">
    <source>
        <dbReference type="Pfam" id="PF20266"/>
    </source>
</evidence>
<comment type="similarity">
    <text evidence="2">Belongs to the mab-21 family.</text>
</comment>
<keyword evidence="5" id="KW-0479">Metal-binding</keyword>
<keyword evidence="4" id="KW-0548">Nucleotidyltransferase</keyword>
<dbReference type="AlphaFoldDB" id="A0A9D4ED90"/>
<organism evidence="8 9">
    <name type="scientific">Dreissena polymorpha</name>
    <name type="common">Zebra mussel</name>
    <name type="synonym">Mytilus polymorpha</name>
    <dbReference type="NCBI Taxonomy" id="45954"/>
    <lineage>
        <taxon>Eukaryota</taxon>
        <taxon>Metazoa</taxon>
        <taxon>Spiralia</taxon>
        <taxon>Lophotrochozoa</taxon>
        <taxon>Mollusca</taxon>
        <taxon>Bivalvia</taxon>
        <taxon>Autobranchia</taxon>
        <taxon>Heteroconchia</taxon>
        <taxon>Euheterodonta</taxon>
        <taxon>Imparidentia</taxon>
        <taxon>Neoheterodontei</taxon>
        <taxon>Myida</taxon>
        <taxon>Dreissenoidea</taxon>
        <taxon>Dreissenidae</taxon>
        <taxon>Dreissena</taxon>
    </lineage>
</organism>
<dbReference type="GO" id="GO:0046872">
    <property type="term" value="F:metal ion binding"/>
    <property type="evidence" value="ECO:0007669"/>
    <property type="project" value="UniProtKB-KW"/>
</dbReference>
<dbReference type="GO" id="GO:0016779">
    <property type="term" value="F:nucleotidyltransferase activity"/>
    <property type="evidence" value="ECO:0007669"/>
    <property type="project" value="UniProtKB-KW"/>
</dbReference>
<comment type="cofactor">
    <cofactor evidence="1">
        <name>Mg(2+)</name>
        <dbReference type="ChEBI" id="CHEBI:18420"/>
    </cofactor>
</comment>
<dbReference type="Proteomes" id="UP000828390">
    <property type="component" value="Unassembled WGS sequence"/>
</dbReference>
<keyword evidence="3" id="KW-0808">Transferase</keyword>
<dbReference type="Pfam" id="PF20266">
    <property type="entry name" value="Mab-21_C"/>
    <property type="match status" value="1"/>
</dbReference>